<dbReference type="InterPro" id="IPR001506">
    <property type="entry name" value="Peptidase_M12A"/>
</dbReference>
<evidence type="ECO:0000256" key="3">
    <source>
        <dbReference type="RuleBase" id="RU361183"/>
    </source>
</evidence>
<keyword evidence="2 3" id="KW-0862">Zinc</keyword>
<comment type="cofactor">
    <cofactor evidence="2 3">
        <name>Zn(2+)</name>
        <dbReference type="ChEBI" id="CHEBI:29105"/>
    </cofactor>
    <text evidence="2 3">Binds 1 zinc ion per subunit.</text>
</comment>
<dbReference type="PROSITE" id="PS00740">
    <property type="entry name" value="MAM_1"/>
    <property type="match status" value="1"/>
</dbReference>
<feature type="disulfide bond" evidence="2">
    <location>
        <begin position="141"/>
        <end position="163"/>
    </location>
</feature>
<organism evidence="7 8">
    <name type="scientific">Porites lobata</name>
    <dbReference type="NCBI Taxonomy" id="104759"/>
    <lineage>
        <taxon>Eukaryota</taxon>
        <taxon>Metazoa</taxon>
        <taxon>Cnidaria</taxon>
        <taxon>Anthozoa</taxon>
        <taxon>Hexacorallia</taxon>
        <taxon>Scleractinia</taxon>
        <taxon>Fungiina</taxon>
        <taxon>Poritidae</taxon>
        <taxon>Porites</taxon>
    </lineage>
</organism>
<keyword evidence="1" id="KW-0325">Glycoprotein</keyword>
<dbReference type="EC" id="3.4.24.-" evidence="3"/>
<evidence type="ECO:0000313" key="7">
    <source>
        <dbReference type="EMBL" id="CAH3104060.1"/>
    </source>
</evidence>
<keyword evidence="3" id="KW-0732">Signal</keyword>
<dbReference type="Pfam" id="PF00090">
    <property type="entry name" value="TSP_1"/>
    <property type="match status" value="2"/>
</dbReference>
<evidence type="ECO:0000313" key="8">
    <source>
        <dbReference type="Proteomes" id="UP001159405"/>
    </source>
</evidence>
<accession>A0ABN8NHQ3</accession>
<dbReference type="InterPro" id="IPR051560">
    <property type="entry name" value="MAM_domain-containing"/>
</dbReference>
<feature type="domain" description="MAM" evidence="5">
    <location>
        <begin position="393"/>
        <end position="551"/>
    </location>
</feature>
<feature type="domain" description="Peptidase M12A" evidence="6">
    <location>
        <begin position="77"/>
        <end position="274"/>
    </location>
</feature>
<evidence type="ECO:0000256" key="2">
    <source>
        <dbReference type="PROSITE-ProRule" id="PRU01211"/>
    </source>
</evidence>
<protein>
    <recommendedName>
        <fullName evidence="3">Metalloendopeptidase</fullName>
        <ecNumber evidence="3">3.4.24.-</ecNumber>
    </recommendedName>
</protein>
<feature type="domain" description="MAM" evidence="5">
    <location>
        <begin position="603"/>
        <end position="763"/>
    </location>
</feature>
<dbReference type="Pfam" id="PF01400">
    <property type="entry name" value="Astacin"/>
    <property type="match status" value="1"/>
</dbReference>
<dbReference type="SUPFAM" id="SSF82895">
    <property type="entry name" value="TSP-1 type 1 repeat"/>
    <property type="match status" value="1"/>
</dbReference>
<dbReference type="CDD" id="cd06263">
    <property type="entry name" value="MAM"/>
    <property type="match status" value="2"/>
</dbReference>
<dbReference type="PROSITE" id="PS51864">
    <property type="entry name" value="ASTACIN"/>
    <property type="match status" value="1"/>
</dbReference>
<feature type="region of interest" description="Disordered" evidence="4">
    <location>
        <begin position="551"/>
        <end position="599"/>
    </location>
</feature>
<keyword evidence="2 3" id="KW-0479">Metal-binding</keyword>
<dbReference type="Gene3D" id="2.20.100.10">
    <property type="entry name" value="Thrombospondin type-1 (TSP1) repeat"/>
    <property type="match status" value="1"/>
</dbReference>
<evidence type="ECO:0000259" key="5">
    <source>
        <dbReference type="PROSITE" id="PS50060"/>
    </source>
</evidence>
<name>A0ABN8NHQ3_9CNID</name>
<dbReference type="SUPFAM" id="SSF55486">
    <property type="entry name" value="Metalloproteases ('zincins'), catalytic domain"/>
    <property type="match status" value="1"/>
</dbReference>
<proteinExistence type="predicted"/>
<dbReference type="Pfam" id="PF00629">
    <property type="entry name" value="MAM"/>
    <property type="match status" value="2"/>
</dbReference>
<dbReference type="EMBL" id="CALNXK010000016">
    <property type="protein sequence ID" value="CAH3104060.1"/>
    <property type="molecule type" value="Genomic_DNA"/>
</dbReference>
<keyword evidence="2 3" id="KW-0482">Metalloprotease</keyword>
<dbReference type="InterPro" id="IPR013320">
    <property type="entry name" value="ConA-like_dom_sf"/>
</dbReference>
<dbReference type="PROSITE" id="PS50092">
    <property type="entry name" value="TSP1"/>
    <property type="match status" value="2"/>
</dbReference>
<dbReference type="Gene3D" id="3.40.390.10">
    <property type="entry name" value="Collagenase (Catalytic Domain)"/>
    <property type="match status" value="1"/>
</dbReference>
<dbReference type="SMART" id="SM00209">
    <property type="entry name" value="TSP1"/>
    <property type="match status" value="2"/>
</dbReference>
<dbReference type="PANTHER" id="PTHR23282">
    <property type="entry name" value="APICAL ENDOSOMAL GLYCOPROTEIN PRECURSOR"/>
    <property type="match status" value="1"/>
</dbReference>
<feature type="chain" id="PRO_5044955594" description="Metalloendopeptidase" evidence="3">
    <location>
        <begin position="19"/>
        <end position="763"/>
    </location>
</feature>
<feature type="binding site" evidence="2">
    <location>
        <position position="171"/>
    </location>
    <ligand>
        <name>Zn(2+)</name>
        <dbReference type="ChEBI" id="CHEBI:29105"/>
        <note>catalytic</note>
    </ligand>
</feature>
<reference evidence="7 8" key="1">
    <citation type="submission" date="2022-05" db="EMBL/GenBank/DDBJ databases">
        <authorList>
            <consortium name="Genoscope - CEA"/>
            <person name="William W."/>
        </authorList>
    </citation>
    <scope>NUCLEOTIDE SEQUENCE [LARGE SCALE GENOMIC DNA]</scope>
</reference>
<dbReference type="CDD" id="cd04280">
    <property type="entry name" value="ZnMc_astacin_like"/>
    <property type="match status" value="1"/>
</dbReference>
<dbReference type="SUPFAM" id="SSF49899">
    <property type="entry name" value="Concanavalin A-like lectins/glucanases"/>
    <property type="match status" value="2"/>
</dbReference>
<dbReference type="Proteomes" id="UP001159405">
    <property type="component" value="Unassembled WGS sequence"/>
</dbReference>
<dbReference type="InterPro" id="IPR034035">
    <property type="entry name" value="Astacin-like_dom"/>
</dbReference>
<comment type="caution">
    <text evidence="2">Lacks conserved residue(s) required for the propagation of feature annotation.</text>
</comment>
<comment type="caution">
    <text evidence="7">The sequence shown here is derived from an EMBL/GenBank/DDBJ whole genome shotgun (WGS) entry which is preliminary data.</text>
</comment>
<dbReference type="PANTHER" id="PTHR23282:SF142">
    <property type="entry name" value="MAM DOMAIN-CONTAINING PROTEIN"/>
    <property type="match status" value="1"/>
</dbReference>
<feature type="binding site" evidence="2">
    <location>
        <position position="181"/>
    </location>
    <ligand>
        <name>Zn(2+)</name>
        <dbReference type="ChEBI" id="CHEBI:29105"/>
        <note>catalytic</note>
    </ligand>
</feature>
<dbReference type="InterPro" id="IPR000998">
    <property type="entry name" value="MAM_dom"/>
</dbReference>
<sequence>MLMSFVFFSMFLIQSTHGTPISKQRSALTVQDDPTLSATEIIDKINEVEDVEPGLYEGDILLDKDRPSDDDLRQRRNARRRRHYIWKKKIIPYVIDSQLVSEGYGSTIQAAVDQFAQHTCITWKPRENEERWVTFVKKSGCYSSVGVHYWKTGSQDISLGNGCNHQGVIMHEMMHAAGFWHEQSRYDRDQYVEIMWENIQPGKEHNFDKYNLNEIDYLSEVYDTESIMHYGKISFSTNGQPTIQALGNPDKQLGQRNGFSKTDIAQLNALYDCSGPSGGWSGWTDFGPCDSQCYHSRQRFCASHDLANCPGADYYGVETETEKCPDEKCYAPLDGHWGRWSAWSSCSVTCDTGTYKRTRKCDDPEPKNNGKDCEGQSQEVGQCVMQRCGLGPLDCEFEAGGLCHWTICNPSNYPRWYYHSGPTGSSGTGPNGDHTSGSGNYMYFEASSPAQQGQTNCFYSQDLPVESCRSLTFWYHMLGSGIGALRVKLQFSDGTLSTIWEKKGEQGNQWIQASVEIKEDSQYKVYFEGERGGDFRGDISVDDIAFKKCPEPTQATQQPTTTQAPTTTKQPTTTQAPTTTKQPTTTQTPTSTLPPTTSSVVLDSCDFDGSSMCDWTNRPSNSYDWQLNKGATLSSNTGPANDHTSGQGSYIYLNAANQLSGHRGELISKQFPGDTAKCLQFWYHMYGNGMGSFRVFITRGKKGRRWELFRKVGNRGSNWQYKGVNVKKHKRNRPFKLIFEGTRGDNAQGDIALDDVKLVEGPC</sequence>
<dbReference type="InterPro" id="IPR000884">
    <property type="entry name" value="TSP1_rpt"/>
</dbReference>
<feature type="active site" evidence="2">
    <location>
        <position position="172"/>
    </location>
</feature>
<keyword evidence="8" id="KW-1185">Reference proteome</keyword>
<dbReference type="SMART" id="SM00137">
    <property type="entry name" value="MAM"/>
    <property type="match status" value="2"/>
</dbReference>
<gene>
    <name evidence="7" type="ORF">PLOB_00011137</name>
</gene>
<dbReference type="InterPro" id="IPR024079">
    <property type="entry name" value="MetalloPept_cat_dom_sf"/>
</dbReference>
<dbReference type="Gene3D" id="2.60.120.200">
    <property type="match status" value="2"/>
</dbReference>
<feature type="signal peptide" evidence="3">
    <location>
        <begin position="1"/>
        <end position="18"/>
    </location>
</feature>
<dbReference type="PROSITE" id="PS50060">
    <property type="entry name" value="MAM_2"/>
    <property type="match status" value="2"/>
</dbReference>
<dbReference type="PRINTS" id="PR00020">
    <property type="entry name" value="MAMDOMAIN"/>
</dbReference>
<keyword evidence="2" id="KW-1015">Disulfide bond</keyword>
<keyword evidence="2 3" id="KW-0378">Hydrolase</keyword>
<dbReference type="SMART" id="SM00235">
    <property type="entry name" value="ZnMc"/>
    <property type="match status" value="1"/>
</dbReference>
<keyword evidence="2 3" id="KW-0645">Protease</keyword>
<dbReference type="PRINTS" id="PR00480">
    <property type="entry name" value="ASTACIN"/>
</dbReference>
<feature type="compositionally biased region" description="Low complexity" evidence="4">
    <location>
        <begin position="552"/>
        <end position="599"/>
    </location>
</feature>
<dbReference type="InterPro" id="IPR036383">
    <property type="entry name" value="TSP1_rpt_sf"/>
</dbReference>
<evidence type="ECO:0000256" key="1">
    <source>
        <dbReference type="ARBA" id="ARBA00023180"/>
    </source>
</evidence>
<dbReference type="InterPro" id="IPR006026">
    <property type="entry name" value="Peptidase_Metallo"/>
</dbReference>
<evidence type="ECO:0000256" key="4">
    <source>
        <dbReference type="SAM" id="MobiDB-lite"/>
    </source>
</evidence>
<evidence type="ECO:0000259" key="6">
    <source>
        <dbReference type="PROSITE" id="PS51864"/>
    </source>
</evidence>
<feature type="binding site" evidence="2">
    <location>
        <position position="175"/>
    </location>
    <ligand>
        <name>Zn(2+)</name>
        <dbReference type="ChEBI" id="CHEBI:29105"/>
        <note>catalytic</note>
    </ligand>
</feature>